<keyword evidence="1 4" id="KW-0378">Hydrolase</keyword>
<reference evidence="4 5" key="1">
    <citation type="submission" date="2024-02" db="EMBL/GenBank/DDBJ databases">
        <title>A draft genome for the cacao thread blight pathogen Marasmius crinis-equi.</title>
        <authorList>
            <person name="Cohen S.P."/>
            <person name="Baruah I.K."/>
            <person name="Amoako-Attah I."/>
            <person name="Bukari Y."/>
            <person name="Meinhardt L.W."/>
            <person name="Bailey B.A."/>
        </authorList>
    </citation>
    <scope>NUCLEOTIDE SEQUENCE [LARGE SCALE GENOMIC DNA]</scope>
    <source>
        <strain evidence="4 5">GH-76</strain>
    </source>
</reference>
<sequence>METDIQKERPSFVWPRFTHTSRSRPPGFVCKSASNMDTPSKGITCFTNCSLVTDEGTLVNQDLWVDRFTGRIVDPQDYDEKAYTEGLNMVAQRIVETGVTSLVPTIVTQDKALYPKALHRLHPISRSGSASLLGWHAEGPFLEHSKRGAHSPAWIASAPEGFSTFEATYGSTNVAIDQDWRKAAPDDSDAVGVRVITLAPELQGVMDAIEGLSKRGIVVSMGHSAPTSAIAMEAVRRGTTLITHLFNAMPQLHHRDPAIIGLLGASSKSQQTQAIEPPAREPDARAEALDSSVSPTPTGSSTINTSPESKFKRPFYTIIADGVHLHPQAIKSQYAPDGIFYVSARLHPDDRRSVLHTPSFYRTLRTELFFLALHILDPNLQDGIHEWHHGKRLVKDGDKLYVDGTTTLAGSCVTLDKCVRNLTDFTEISLGEAIKCATFNPAKCLGIEARKGTLRPGADADLVVFNKHGIPQSTWIKGRRVWTRSGGV</sequence>
<name>A0ABR3FGI4_9AGAR</name>
<protein>
    <submittedName>
        <fullName evidence="4">N-acetyl-glucosamine-6-phosphate deacetylase</fullName>
        <ecNumber evidence="4">3.5.1.25</ecNumber>
    </submittedName>
</protein>
<dbReference type="InterPro" id="IPR006680">
    <property type="entry name" value="Amidohydro-rel"/>
</dbReference>
<dbReference type="GO" id="GO:0008448">
    <property type="term" value="F:N-acetylglucosamine-6-phosphate deacetylase activity"/>
    <property type="evidence" value="ECO:0007669"/>
    <property type="project" value="UniProtKB-EC"/>
</dbReference>
<evidence type="ECO:0000313" key="5">
    <source>
        <dbReference type="Proteomes" id="UP001465976"/>
    </source>
</evidence>
<accession>A0ABR3FGI4</accession>
<evidence type="ECO:0000256" key="2">
    <source>
        <dbReference type="SAM" id="MobiDB-lite"/>
    </source>
</evidence>
<dbReference type="SUPFAM" id="SSF51338">
    <property type="entry name" value="Composite domain of metallo-dependent hydrolases"/>
    <property type="match status" value="1"/>
</dbReference>
<evidence type="ECO:0000256" key="1">
    <source>
        <dbReference type="ARBA" id="ARBA00022801"/>
    </source>
</evidence>
<dbReference type="Proteomes" id="UP001465976">
    <property type="component" value="Unassembled WGS sequence"/>
</dbReference>
<organism evidence="4 5">
    <name type="scientific">Marasmius crinis-equi</name>
    <dbReference type="NCBI Taxonomy" id="585013"/>
    <lineage>
        <taxon>Eukaryota</taxon>
        <taxon>Fungi</taxon>
        <taxon>Dikarya</taxon>
        <taxon>Basidiomycota</taxon>
        <taxon>Agaricomycotina</taxon>
        <taxon>Agaricomycetes</taxon>
        <taxon>Agaricomycetidae</taxon>
        <taxon>Agaricales</taxon>
        <taxon>Marasmiineae</taxon>
        <taxon>Marasmiaceae</taxon>
        <taxon>Marasmius</taxon>
    </lineage>
</organism>
<dbReference type="InterPro" id="IPR032466">
    <property type="entry name" value="Metal_Hydrolase"/>
</dbReference>
<dbReference type="EC" id="3.5.1.25" evidence="4"/>
<feature type="compositionally biased region" description="Basic and acidic residues" evidence="2">
    <location>
        <begin position="278"/>
        <end position="288"/>
    </location>
</feature>
<evidence type="ECO:0000259" key="3">
    <source>
        <dbReference type="Pfam" id="PF01979"/>
    </source>
</evidence>
<dbReference type="SUPFAM" id="SSF51556">
    <property type="entry name" value="Metallo-dependent hydrolases"/>
    <property type="match status" value="1"/>
</dbReference>
<dbReference type="Pfam" id="PF01979">
    <property type="entry name" value="Amidohydro_1"/>
    <property type="match status" value="1"/>
</dbReference>
<dbReference type="Gene3D" id="3.20.20.140">
    <property type="entry name" value="Metal-dependent hydrolases"/>
    <property type="match status" value="1"/>
</dbReference>
<dbReference type="PANTHER" id="PTHR11113">
    <property type="entry name" value="N-ACETYLGLUCOSAMINE-6-PHOSPHATE DEACETYLASE"/>
    <property type="match status" value="1"/>
</dbReference>
<gene>
    <name evidence="4" type="primary">NAG2_1</name>
    <name evidence="4" type="ORF">V5O48_007652</name>
</gene>
<dbReference type="InterPro" id="IPR011059">
    <property type="entry name" value="Metal-dep_hydrolase_composite"/>
</dbReference>
<keyword evidence="5" id="KW-1185">Reference proteome</keyword>
<evidence type="ECO:0000313" key="4">
    <source>
        <dbReference type="EMBL" id="KAL0574294.1"/>
    </source>
</evidence>
<feature type="domain" description="Amidohydrolase-related" evidence="3">
    <location>
        <begin position="78"/>
        <end position="481"/>
    </location>
</feature>
<proteinExistence type="predicted"/>
<feature type="region of interest" description="Disordered" evidence="2">
    <location>
        <begin position="270"/>
        <end position="308"/>
    </location>
</feature>
<feature type="compositionally biased region" description="Low complexity" evidence="2">
    <location>
        <begin position="291"/>
        <end position="302"/>
    </location>
</feature>
<comment type="caution">
    <text evidence="4">The sequence shown here is derived from an EMBL/GenBank/DDBJ whole genome shotgun (WGS) entry which is preliminary data.</text>
</comment>
<dbReference type="EMBL" id="JBAHYK010000410">
    <property type="protein sequence ID" value="KAL0574294.1"/>
    <property type="molecule type" value="Genomic_DNA"/>
</dbReference>
<dbReference type="PANTHER" id="PTHR11113:SF14">
    <property type="entry name" value="N-ACETYLGLUCOSAMINE-6-PHOSPHATE DEACETYLASE"/>
    <property type="match status" value="1"/>
</dbReference>